<feature type="domain" description="CCHC-type" evidence="3">
    <location>
        <begin position="73"/>
        <end position="88"/>
    </location>
</feature>
<dbReference type="SUPFAM" id="SSF57756">
    <property type="entry name" value="Retrovirus zinc finger-like domains"/>
    <property type="match status" value="1"/>
</dbReference>
<reference evidence="4 5" key="1">
    <citation type="submission" date="2018-04" db="EMBL/GenBank/DDBJ databases">
        <authorList>
            <person name="Zhang X."/>
            <person name="Yuan J."/>
            <person name="Li F."/>
            <person name="Xiang J."/>
        </authorList>
    </citation>
    <scope>NUCLEOTIDE SEQUENCE [LARGE SCALE GENOMIC DNA]</scope>
    <source>
        <tissue evidence="4">Muscle</tissue>
    </source>
</reference>
<dbReference type="Gene3D" id="2.40.70.10">
    <property type="entry name" value="Acid Proteases"/>
    <property type="match status" value="1"/>
</dbReference>
<feature type="region of interest" description="Disordered" evidence="2">
    <location>
        <begin position="87"/>
        <end position="109"/>
    </location>
</feature>
<dbReference type="Gene3D" id="4.10.60.10">
    <property type="entry name" value="Zinc finger, CCHC-type"/>
    <property type="match status" value="1"/>
</dbReference>
<evidence type="ECO:0000313" key="5">
    <source>
        <dbReference type="Proteomes" id="UP000283509"/>
    </source>
</evidence>
<evidence type="ECO:0000256" key="2">
    <source>
        <dbReference type="SAM" id="MobiDB-lite"/>
    </source>
</evidence>
<feature type="region of interest" description="Disordered" evidence="2">
    <location>
        <begin position="132"/>
        <end position="156"/>
    </location>
</feature>
<dbReference type="SMART" id="SM00343">
    <property type="entry name" value="ZnF_C2HC"/>
    <property type="match status" value="2"/>
</dbReference>
<organism evidence="4 5">
    <name type="scientific">Penaeus vannamei</name>
    <name type="common">Whiteleg shrimp</name>
    <name type="synonym">Litopenaeus vannamei</name>
    <dbReference type="NCBI Taxonomy" id="6689"/>
    <lineage>
        <taxon>Eukaryota</taxon>
        <taxon>Metazoa</taxon>
        <taxon>Ecdysozoa</taxon>
        <taxon>Arthropoda</taxon>
        <taxon>Crustacea</taxon>
        <taxon>Multicrustacea</taxon>
        <taxon>Malacostraca</taxon>
        <taxon>Eumalacostraca</taxon>
        <taxon>Eucarida</taxon>
        <taxon>Decapoda</taxon>
        <taxon>Dendrobranchiata</taxon>
        <taxon>Penaeoidea</taxon>
        <taxon>Penaeidae</taxon>
        <taxon>Penaeus</taxon>
    </lineage>
</organism>
<dbReference type="SUPFAM" id="SSF50630">
    <property type="entry name" value="Acid proteases"/>
    <property type="match status" value="1"/>
</dbReference>
<dbReference type="EMBL" id="QCYY01003245">
    <property type="protein sequence ID" value="ROT64496.1"/>
    <property type="molecule type" value="Genomic_DNA"/>
</dbReference>
<keyword evidence="1" id="KW-0863">Zinc-finger</keyword>
<dbReference type="Pfam" id="PF13975">
    <property type="entry name" value="gag-asp_proteas"/>
    <property type="match status" value="1"/>
</dbReference>
<accession>A0A3R7PFB1</accession>
<dbReference type="GO" id="GO:0003676">
    <property type="term" value="F:nucleic acid binding"/>
    <property type="evidence" value="ECO:0007669"/>
    <property type="project" value="InterPro"/>
</dbReference>
<dbReference type="InterPro" id="IPR036875">
    <property type="entry name" value="Znf_CCHC_sf"/>
</dbReference>
<dbReference type="Proteomes" id="UP000283509">
    <property type="component" value="Unassembled WGS sequence"/>
</dbReference>
<dbReference type="PROSITE" id="PS50158">
    <property type="entry name" value="ZF_CCHC"/>
    <property type="match status" value="1"/>
</dbReference>
<dbReference type="OrthoDB" id="6382106at2759"/>
<reference evidence="4 5" key="2">
    <citation type="submission" date="2019-01" db="EMBL/GenBank/DDBJ databases">
        <title>The decoding of complex shrimp genome reveals the adaptation for benthos swimmer, frequently molting mechanism and breeding impact on genome.</title>
        <authorList>
            <person name="Sun Y."/>
            <person name="Gao Y."/>
            <person name="Yu Y."/>
        </authorList>
    </citation>
    <scope>NUCLEOTIDE SEQUENCE [LARGE SCALE GENOMIC DNA]</scope>
    <source>
        <tissue evidence="4">Muscle</tissue>
    </source>
</reference>
<keyword evidence="1" id="KW-0862">Zinc</keyword>
<dbReference type="InterPro" id="IPR001878">
    <property type="entry name" value="Znf_CCHC"/>
</dbReference>
<sequence>MSGSRRQVAAASDWSPHVAALHKDHVTRRPRSPPRFATQGARPRVQEDFCHYHQSTGHTSANCRARARDERLCYRCHRPGHFAPECPDDATGRPFPHRHGSRGGSTSAGVATHDFTRARYAPTTNYRRTLTPQRKSTTGKINVQTDGKTQSCSASRDYEADRGRPLIKISINDFPVMAFIDTGSAITVIKAKHLQEFHITKRHGCHRILQGISGSQMEVTEEVDVPLQLSLFVSVMHRASVVDTGFSGQILIGMDFLRRFAFRLYHEPSPDPSHLLILGCKLEVTFTKHSSLALTTLHGNPITTIISTRGCPLHCTTPTEVPPESAKFVKCRVPQTVQEEEVEIVPLIRRLLIPGNVTQVKDRYADVWVVNTMPRLIKVRPGQVIACATPFAEIYATDCWPLGGHDTQATTEDTEDAE</sequence>
<comment type="caution">
    <text evidence="4">The sequence shown here is derived from an EMBL/GenBank/DDBJ whole genome shotgun (WGS) entry which is preliminary data.</text>
</comment>
<keyword evidence="1" id="KW-0479">Metal-binding</keyword>
<dbReference type="InterPro" id="IPR021109">
    <property type="entry name" value="Peptidase_aspartic_dom_sf"/>
</dbReference>
<evidence type="ECO:0000259" key="3">
    <source>
        <dbReference type="PROSITE" id="PS50158"/>
    </source>
</evidence>
<feature type="compositionally biased region" description="Polar residues" evidence="2">
    <location>
        <begin position="132"/>
        <end position="154"/>
    </location>
</feature>
<protein>
    <recommendedName>
        <fullName evidence="3">CCHC-type domain-containing protein</fullName>
    </recommendedName>
</protein>
<evidence type="ECO:0000313" key="4">
    <source>
        <dbReference type="EMBL" id="ROT64496.1"/>
    </source>
</evidence>
<name>A0A3R7PFB1_PENVA</name>
<dbReference type="GO" id="GO:0008270">
    <property type="term" value="F:zinc ion binding"/>
    <property type="evidence" value="ECO:0007669"/>
    <property type="project" value="UniProtKB-KW"/>
</dbReference>
<dbReference type="AlphaFoldDB" id="A0A3R7PFB1"/>
<gene>
    <name evidence="4" type="ORF">C7M84_017561</name>
</gene>
<proteinExistence type="predicted"/>
<dbReference type="CDD" id="cd00303">
    <property type="entry name" value="retropepsin_like"/>
    <property type="match status" value="1"/>
</dbReference>
<evidence type="ECO:0000256" key="1">
    <source>
        <dbReference type="PROSITE-ProRule" id="PRU00047"/>
    </source>
</evidence>
<keyword evidence="5" id="KW-1185">Reference proteome</keyword>
<feature type="region of interest" description="Disordered" evidence="2">
    <location>
        <begin position="1"/>
        <end position="42"/>
    </location>
</feature>